<comment type="caution">
    <text evidence="5">The sequence shown here is derived from an EMBL/GenBank/DDBJ whole genome shotgun (WGS) entry which is preliminary data.</text>
</comment>
<evidence type="ECO:0000256" key="2">
    <source>
        <dbReference type="ARBA" id="ARBA00022803"/>
    </source>
</evidence>
<evidence type="ECO:0000256" key="1">
    <source>
        <dbReference type="ARBA" id="ARBA00022737"/>
    </source>
</evidence>
<evidence type="ECO:0008006" key="7">
    <source>
        <dbReference type="Google" id="ProtNLM"/>
    </source>
</evidence>
<dbReference type="RefSeq" id="WP_306992816.1">
    <property type="nucleotide sequence ID" value="NZ_JAUTBB010000001.1"/>
</dbReference>
<dbReference type="PANTHER" id="PTHR44227:SF3">
    <property type="entry name" value="PROTEIN O-MANNOSYL-TRANSFERASE TMTC4"/>
    <property type="match status" value="1"/>
</dbReference>
<evidence type="ECO:0000313" key="6">
    <source>
        <dbReference type="Proteomes" id="UP001234354"/>
    </source>
</evidence>
<proteinExistence type="predicted"/>
<keyword evidence="4" id="KW-0472">Membrane</keyword>
<sequence>MRFNLKATTPTSAQGRWHLIYAGALFLILAATFAVYRPGLAGGFVFDDFANLPALGRYGGVHDLRSLLWYLTSGIADPAGRPIALLSFLVDAQDWPAEAFPFKRTNLCIHLLNGILLWSVLRVLGRRILPVRESDWTALGGVALWILHPLWVSTVLYVIQRQAMLAATFTLVGILAWNSATKAFEHGRTRTGWSLAILAVPVCGSLAGLSKANGFLLPLLIWMLDATVMGRQRAPAIAHGTTPALARWILLYIPGVAILAGIVAIGIAAAPELPLSRGWTLLQRLMTEPRVLFDYLRLLLIPRTDTSGVFADDVRLSTDILHPWTTLPAIAGLALLAVAAWRCRHRWPIPCAATLFFLAGHVMESSFIGLELYFEHRNYLPAMIAFWPLAHLCVRAGPLLRYRVGGLVIACGLLALLSFQLARDWSNPLALSGRWAAVNPSSARAQSYAAAMEMEAGHPELAIQRIEPLSRRAPAEAQYAVVLASAYCQLGYVPDPILQSTINALRINGLQADVTYQWLAQLLAPGSSEECARLPARILRDIATASLSRAFPSVESRSRVYYIQGLLALQEARCPAALDAFKRRLDIQRRPETAQSEIILLATHCSAREGLLLLDHYQASPVPIARASTPALRLRDWMMTRDGYWEAEWKRLRNVMEEDVKHWPPATPRNIAHSNDEASEAVVLPSPDKQPSLEKAVAAYGERADNPQEHSTRAGGRF</sequence>
<feature type="transmembrane region" description="Helical" evidence="4">
    <location>
        <begin position="20"/>
        <end position="36"/>
    </location>
</feature>
<dbReference type="AlphaFoldDB" id="A0AAW8GB22"/>
<evidence type="ECO:0000256" key="4">
    <source>
        <dbReference type="SAM" id="Phobius"/>
    </source>
</evidence>
<protein>
    <recommendedName>
        <fullName evidence="7">Tetratricopeptide repeat protein</fullName>
    </recommendedName>
</protein>
<reference evidence="5" key="1">
    <citation type="submission" date="2023-07" db="EMBL/GenBank/DDBJ databases">
        <title>Functional and genomic diversity of the sorghum phyllosphere microbiome.</title>
        <authorList>
            <person name="Shade A."/>
        </authorList>
    </citation>
    <scope>NUCLEOTIDE SEQUENCE</scope>
    <source>
        <strain evidence="5">SORGH_AS_0908</strain>
    </source>
</reference>
<feature type="transmembrane region" description="Helical" evidence="4">
    <location>
        <begin position="320"/>
        <end position="341"/>
    </location>
</feature>
<keyword evidence="2" id="KW-0802">TPR repeat</keyword>
<keyword evidence="1" id="KW-0677">Repeat</keyword>
<gene>
    <name evidence="5" type="ORF">QE383_001939</name>
</gene>
<feature type="transmembrane region" description="Helical" evidence="4">
    <location>
        <begin position="404"/>
        <end position="422"/>
    </location>
</feature>
<dbReference type="PANTHER" id="PTHR44227">
    <property type="match status" value="1"/>
</dbReference>
<evidence type="ECO:0000313" key="5">
    <source>
        <dbReference type="EMBL" id="MDQ1119631.1"/>
    </source>
</evidence>
<feature type="region of interest" description="Disordered" evidence="3">
    <location>
        <begin position="665"/>
        <end position="694"/>
    </location>
</feature>
<evidence type="ECO:0000256" key="3">
    <source>
        <dbReference type="SAM" id="MobiDB-lite"/>
    </source>
</evidence>
<feature type="transmembrane region" description="Helical" evidence="4">
    <location>
        <begin position="163"/>
        <end position="180"/>
    </location>
</feature>
<keyword evidence="4" id="KW-0812">Transmembrane</keyword>
<keyword evidence="4" id="KW-1133">Transmembrane helix</keyword>
<name>A0AAW8GB22_9GAMM</name>
<feature type="transmembrane region" description="Helical" evidence="4">
    <location>
        <begin position="244"/>
        <end position="270"/>
    </location>
</feature>
<accession>A0AAW8GB22</accession>
<dbReference type="Proteomes" id="UP001234354">
    <property type="component" value="Unassembled WGS sequence"/>
</dbReference>
<feature type="transmembrane region" description="Helical" evidence="4">
    <location>
        <begin position="136"/>
        <end position="157"/>
    </location>
</feature>
<organism evidence="5 6">
    <name type="scientific">Pseudoxanthomonas winnipegensis</name>
    <dbReference type="NCBI Taxonomy" id="2480810"/>
    <lineage>
        <taxon>Bacteria</taxon>
        <taxon>Pseudomonadati</taxon>
        <taxon>Pseudomonadota</taxon>
        <taxon>Gammaproteobacteria</taxon>
        <taxon>Lysobacterales</taxon>
        <taxon>Lysobacteraceae</taxon>
        <taxon>Pseudoxanthomonas</taxon>
    </lineage>
</organism>
<dbReference type="InterPro" id="IPR052346">
    <property type="entry name" value="O-mannosyl-transferase_TMTC"/>
</dbReference>
<dbReference type="EMBL" id="JAUTBB010000001">
    <property type="protein sequence ID" value="MDQ1119631.1"/>
    <property type="molecule type" value="Genomic_DNA"/>
</dbReference>
<feature type="transmembrane region" description="Helical" evidence="4">
    <location>
        <begin position="104"/>
        <end position="124"/>
    </location>
</feature>